<keyword evidence="3" id="KW-1185">Reference proteome</keyword>
<feature type="region of interest" description="Disordered" evidence="1">
    <location>
        <begin position="50"/>
        <end position="91"/>
    </location>
</feature>
<organism evidence="3 4">
    <name type="scientific">Globodera rostochiensis</name>
    <name type="common">Golden nematode worm</name>
    <name type="synonym">Heterodera rostochiensis</name>
    <dbReference type="NCBI Taxonomy" id="31243"/>
    <lineage>
        <taxon>Eukaryota</taxon>
        <taxon>Metazoa</taxon>
        <taxon>Ecdysozoa</taxon>
        <taxon>Nematoda</taxon>
        <taxon>Chromadorea</taxon>
        <taxon>Rhabditida</taxon>
        <taxon>Tylenchina</taxon>
        <taxon>Tylenchomorpha</taxon>
        <taxon>Tylenchoidea</taxon>
        <taxon>Heteroderidae</taxon>
        <taxon>Heteroderinae</taxon>
        <taxon>Globodera</taxon>
    </lineage>
</organism>
<accession>A0A914HZG0</accession>
<name>A0A914HZG0_GLORO</name>
<dbReference type="WBParaSite" id="Gr19_v10_g6094.t1">
    <property type="protein sequence ID" value="Gr19_v10_g6094.t1"/>
    <property type="gene ID" value="Gr19_v10_g6094"/>
</dbReference>
<sequence>MFFLPFPIAAIFLLGLFAEGFAWKKEQNSMESDGQTREFMDLINFILPMAPEGQRRPDENSEESDAQTGKIREETMDVRRKRNAISKIHKL</sequence>
<dbReference type="AlphaFoldDB" id="A0A914HZG0"/>
<feature type="compositionally biased region" description="Basic residues" evidence="1">
    <location>
        <begin position="79"/>
        <end position="91"/>
    </location>
</feature>
<proteinExistence type="predicted"/>
<reference evidence="4" key="1">
    <citation type="submission" date="2022-11" db="UniProtKB">
        <authorList>
            <consortium name="WormBaseParasite"/>
        </authorList>
    </citation>
    <scope>IDENTIFICATION</scope>
</reference>
<evidence type="ECO:0000313" key="4">
    <source>
        <dbReference type="WBParaSite" id="Gr19_v10_g6094.t1"/>
    </source>
</evidence>
<feature type="chain" id="PRO_5036814256" evidence="2">
    <location>
        <begin position="23"/>
        <end position="91"/>
    </location>
</feature>
<keyword evidence="2" id="KW-0732">Signal</keyword>
<evidence type="ECO:0000256" key="2">
    <source>
        <dbReference type="SAM" id="SignalP"/>
    </source>
</evidence>
<evidence type="ECO:0000313" key="3">
    <source>
        <dbReference type="Proteomes" id="UP000887572"/>
    </source>
</evidence>
<protein>
    <submittedName>
        <fullName evidence="4">Uncharacterized protein</fullName>
    </submittedName>
</protein>
<dbReference type="Proteomes" id="UP000887572">
    <property type="component" value="Unplaced"/>
</dbReference>
<feature type="signal peptide" evidence="2">
    <location>
        <begin position="1"/>
        <end position="22"/>
    </location>
</feature>
<evidence type="ECO:0000256" key="1">
    <source>
        <dbReference type="SAM" id="MobiDB-lite"/>
    </source>
</evidence>